<organism evidence="2 3">
    <name type="scientific">Fukomys damarensis</name>
    <name type="common">Damaraland mole rat</name>
    <name type="synonym">Cryptomys damarensis</name>
    <dbReference type="NCBI Taxonomy" id="885580"/>
    <lineage>
        <taxon>Eukaryota</taxon>
        <taxon>Metazoa</taxon>
        <taxon>Chordata</taxon>
        <taxon>Craniata</taxon>
        <taxon>Vertebrata</taxon>
        <taxon>Euteleostomi</taxon>
        <taxon>Mammalia</taxon>
        <taxon>Eutheria</taxon>
        <taxon>Euarchontoglires</taxon>
        <taxon>Glires</taxon>
        <taxon>Rodentia</taxon>
        <taxon>Hystricomorpha</taxon>
        <taxon>Bathyergidae</taxon>
        <taxon>Fukomys</taxon>
    </lineage>
</organism>
<sequence>MWLTLGEVALLFYYESPNPSERRGRTSRPLNTAIALTLVTDADVGTLRGQDCQPEAAVALWILSTSEADHMTLGIRWAQAGVLPDTPAPSTDSRDRGLPSSSATVPRLGGPVLN</sequence>
<evidence type="ECO:0000313" key="2">
    <source>
        <dbReference type="EMBL" id="KFO24995.1"/>
    </source>
</evidence>
<reference evidence="2 3" key="1">
    <citation type="submission" date="2013-11" db="EMBL/GenBank/DDBJ databases">
        <title>The Damaraland mole rat (Fukomys damarensis) genome and evolution of African mole rats.</title>
        <authorList>
            <person name="Gladyshev V.N."/>
            <person name="Fang X."/>
        </authorList>
    </citation>
    <scope>NUCLEOTIDE SEQUENCE [LARGE SCALE GENOMIC DNA]</scope>
    <source>
        <tissue evidence="2">Liver</tissue>
    </source>
</reference>
<gene>
    <name evidence="2" type="ORF">H920_13612</name>
</gene>
<dbReference type="EMBL" id="KN123459">
    <property type="protein sequence ID" value="KFO24995.1"/>
    <property type="molecule type" value="Genomic_DNA"/>
</dbReference>
<protein>
    <submittedName>
        <fullName evidence="2">Uncharacterized protein</fullName>
    </submittedName>
</protein>
<evidence type="ECO:0000256" key="1">
    <source>
        <dbReference type="SAM" id="MobiDB-lite"/>
    </source>
</evidence>
<keyword evidence="3" id="KW-1185">Reference proteome</keyword>
<accession>A0A091D428</accession>
<dbReference type="AlphaFoldDB" id="A0A091D428"/>
<name>A0A091D428_FUKDA</name>
<proteinExistence type="predicted"/>
<feature type="region of interest" description="Disordered" evidence="1">
    <location>
        <begin position="82"/>
        <end position="114"/>
    </location>
</feature>
<evidence type="ECO:0000313" key="3">
    <source>
        <dbReference type="Proteomes" id="UP000028990"/>
    </source>
</evidence>
<dbReference type="Proteomes" id="UP000028990">
    <property type="component" value="Unassembled WGS sequence"/>
</dbReference>